<dbReference type="Proteomes" id="UP000007054">
    <property type="component" value="Chromosome"/>
</dbReference>
<dbReference type="EMBL" id="FP929052">
    <property type="protein sequence ID" value="CBL16493.1"/>
    <property type="molecule type" value="Genomic_DNA"/>
</dbReference>
<gene>
    <name evidence="1" type="ordered locus">RUM_02470</name>
</gene>
<sequence length="39" mass="4512">MYAFLYLRKIRNITGWLLAGIQKQCSAPDVQKEGGFYEC</sequence>
<dbReference type="STRING" id="213810.RUM_02470"/>
<dbReference type="HOGENOM" id="CLU_3316427_0_0_9"/>
<name>D4LA48_RUMC1</name>
<keyword evidence="2" id="KW-1185">Reference proteome</keyword>
<dbReference type="AlphaFoldDB" id="D4LA48"/>
<reference evidence="1" key="1">
    <citation type="submission" date="2010-03" db="EMBL/GenBank/DDBJ databases">
        <title>The genome sequence of Ruminococcus sp. 18P13.</title>
        <authorList>
            <consortium name="metaHIT consortium -- http://www.metahit.eu/"/>
            <person name="Pajon A."/>
            <person name="Turner K."/>
            <person name="Parkhill J."/>
            <person name="Bernalier A."/>
        </authorList>
    </citation>
    <scope>NUCLEOTIDE SEQUENCE [LARGE SCALE GENOMIC DNA]</scope>
    <source>
        <strain evidence="1">Type strain: 18P13</strain>
    </source>
</reference>
<evidence type="ECO:0000313" key="1">
    <source>
        <dbReference type="EMBL" id="CBL16493.1"/>
    </source>
</evidence>
<evidence type="ECO:0000313" key="2">
    <source>
        <dbReference type="Proteomes" id="UP000007054"/>
    </source>
</evidence>
<proteinExistence type="predicted"/>
<accession>D4LA48</accession>
<protein>
    <submittedName>
        <fullName evidence="1">Uncharacterized protein</fullName>
    </submittedName>
</protein>
<dbReference type="PATRIC" id="fig|213810.4.peg.100"/>
<dbReference type="KEGG" id="rch:RUM_02470"/>
<reference evidence="1" key="2">
    <citation type="submission" date="2010-03" db="EMBL/GenBank/DDBJ databases">
        <authorList>
            <person name="Pajon A."/>
        </authorList>
    </citation>
    <scope>NUCLEOTIDE SEQUENCE</scope>
    <source>
        <strain evidence="1">Type strain: 18P13</strain>
    </source>
</reference>
<organism evidence="1 2">
    <name type="scientific">Ruminococcus champanellensis (strain DSM 18848 / JCM 17042 / KCTC 15320 / 18P13)</name>
    <dbReference type="NCBI Taxonomy" id="213810"/>
    <lineage>
        <taxon>Bacteria</taxon>
        <taxon>Bacillati</taxon>
        <taxon>Bacillota</taxon>
        <taxon>Clostridia</taxon>
        <taxon>Eubacteriales</taxon>
        <taxon>Oscillospiraceae</taxon>
        <taxon>Ruminococcus</taxon>
    </lineage>
</organism>